<dbReference type="Proteomes" id="UP000318834">
    <property type="component" value="Unassembled WGS sequence"/>
</dbReference>
<feature type="binding site" evidence="6">
    <location>
        <position position="107"/>
    </location>
    <ligand>
        <name>Mg(2+)</name>
        <dbReference type="ChEBI" id="CHEBI:18420"/>
        <note>catalytic</note>
    </ligand>
</feature>
<evidence type="ECO:0000256" key="4">
    <source>
        <dbReference type="ARBA" id="ARBA00022777"/>
    </source>
</evidence>
<evidence type="ECO:0000256" key="6">
    <source>
        <dbReference type="HAMAP-Rule" id="MF_01978"/>
    </source>
</evidence>
<dbReference type="GO" id="GO:0005737">
    <property type="term" value="C:cytoplasm"/>
    <property type="evidence" value="ECO:0007669"/>
    <property type="project" value="UniProtKB-SubCell"/>
</dbReference>
<comment type="activity regulation">
    <text evidence="6">Non-allosteric.</text>
</comment>
<accession>A0A537IWX9</accession>
<dbReference type="InterPro" id="IPR011404">
    <property type="entry name" value="PPi-PFK"/>
</dbReference>
<comment type="catalytic activity">
    <reaction evidence="6">
        <text>beta-D-fructose 6-phosphate + diphosphate = beta-D-fructose 1,6-bisphosphate + phosphate + H(+)</text>
        <dbReference type="Rhea" id="RHEA:13613"/>
        <dbReference type="ChEBI" id="CHEBI:15378"/>
        <dbReference type="ChEBI" id="CHEBI:32966"/>
        <dbReference type="ChEBI" id="CHEBI:33019"/>
        <dbReference type="ChEBI" id="CHEBI:43474"/>
        <dbReference type="ChEBI" id="CHEBI:57634"/>
        <dbReference type="EC" id="2.7.1.90"/>
    </reaction>
</comment>
<evidence type="ECO:0000313" key="9">
    <source>
        <dbReference type="Proteomes" id="UP000318834"/>
    </source>
</evidence>
<dbReference type="InterPro" id="IPR000023">
    <property type="entry name" value="Phosphofructokinase_dom"/>
</dbReference>
<comment type="subcellular location">
    <subcellularLocation>
        <location evidence="6">Cytoplasm</location>
    </subcellularLocation>
</comment>
<keyword evidence="2 6" id="KW-0808">Transferase</keyword>
<dbReference type="GO" id="GO:0046872">
    <property type="term" value="F:metal ion binding"/>
    <property type="evidence" value="ECO:0007669"/>
    <property type="project" value="UniProtKB-KW"/>
</dbReference>
<dbReference type="HAMAP" id="MF_01978">
    <property type="entry name" value="Phosphofructokinase_II_B2"/>
    <property type="match status" value="1"/>
</dbReference>
<dbReference type="GO" id="GO:0006002">
    <property type="term" value="P:fructose 6-phosphate metabolic process"/>
    <property type="evidence" value="ECO:0007669"/>
    <property type="project" value="InterPro"/>
</dbReference>
<name>A0A537IWX9_9BACT</name>
<evidence type="ECO:0000259" key="7">
    <source>
        <dbReference type="Pfam" id="PF00365"/>
    </source>
</evidence>
<dbReference type="NCBIfam" id="NF010675">
    <property type="entry name" value="PRK14072.1"/>
    <property type="match status" value="1"/>
</dbReference>
<dbReference type="GO" id="GO:0003872">
    <property type="term" value="F:6-phosphofructokinase activity"/>
    <property type="evidence" value="ECO:0007669"/>
    <property type="project" value="UniProtKB-UniRule"/>
</dbReference>
<dbReference type="Gene3D" id="3.40.50.460">
    <property type="entry name" value="Phosphofructokinase domain"/>
    <property type="match status" value="1"/>
</dbReference>
<comment type="caution">
    <text evidence="8">The sequence shown here is derived from an EMBL/GenBank/DDBJ whole genome shotgun (WGS) entry which is preliminary data.</text>
</comment>
<dbReference type="InterPro" id="IPR022953">
    <property type="entry name" value="ATP_PFK"/>
</dbReference>
<dbReference type="InterPro" id="IPR035966">
    <property type="entry name" value="PKF_sf"/>
</dbReference>
<feature type="binding site" evidence="6">
    <location>
        <begin position="182"/>
        <end position="184"/>
    </location>
    <ligand>
        <name>substrate</name>
    </ligand>
</feature>
<protein>
    <recommendedName>
        <fullName evidence="6">Pyrophosphate--fructose 6-phosphate 1-phosphotransferase</fullName>
        <ecNumber evidence="6">2.7.1.90</ecNumber>
    </recommendedName>
    <alternativeName>
        <fullName evidence="6">6-phosphofructokinase, pyrophosphate dependent</fullName>
    </alternativeName>
    <alternativeName>
        <fullName evidence="6">PPi-dependent phosphofructokinase</fullName>
        <shortName evidence="6">PPi-PFK</shortName>
    </alternativeName>
    <alternativeName>
        <fullName evidence="6">Pyrophosphate-dependent 6-phosphofructose-1-kinase</fullName>
    </alternativeName>
</protein>
<dbReference type="PRINTS" id="PR00476">
    <property type="entry name" value="PHFRCTKINASE"/>
</dbReference>
<dbReference type="PANTHER" id="PTHR45770">
    <property type="entry name" value="ATP-DEPENDENT 6-PHOSPHOFRUCTOKINASE 1"/>
    <property type="match status" value="1"/>
</dbReference>
<dbReference type="EMBL" id="VBAP01000039">
    <property type="protein sequence ID" value="TMI75800.1"/>
    <property type="molecule type" value="Genomic_DNA"/>
</dbReference>
<keyword evidence="6" id="KW-0963">Cytoplasm</keyword>
<keyword evidence="4 6" id="KW-0418">Kinase</keyword>
<gene>
    <name evidence="6" type="primary">pfp</name>
    <name evidence="8" type="ORF">E6H05_05595</name>
</gene>
<feature type="binding site" evidence="6">
    <location>
        <position position="239"/>
    </location>
    <ligand>
        <name>substrate</name>
    </ligand>
</feature>
<evidence type="ECO:0000256" key="1">
    <source>
        <dbReference type="ARBA" id="ARBA00001946"/>
    </source>
</evidence>
<feature type="active site" description="Proton acceptor" evidence="6">
    <location>
        <position position="137"/>
    </location>
</feature>
<keyword evidence="6" id="KW-0324">Glycolysis</keyword>
<comment type="similarity">
    <text evidence="6">Belongs to the phosphofructokinase type A (PFKA) family. PPi-dependent PFK group II subfamily. Clade 'B2' sub-subfamily.</text>
</comment>
<comment type="subunit">
    <text evidence="6">Homodimer.</text>
</comment>
<feature type="domain" description="Phosphofructokinase" evidence="7">
    <location>
        <begin position="5"/>
        <end position="318"/>
    </location>
</feature>
<dbReference type="EC" id="2.7.1.90" evidence="6"/>
<comment type="caution">
    <text evidence="6">Lacks conserved residue(s) required for the propagation of feature annotation.</text>
</comment>
<sequence>MRGNLIVGQSGGPTAVVNASLVAVIQEALRHDAIGEIYGMRFGVLGLLREDLVDLRRVSSEMLEELRRTPSAALGTSRTGLADDDVERIMRFFQARGIRYFLYIGGNGSAATALRLHRRAADLRHNLCVIAIPKTIDNDLVETDHCPGHPSVARWLAVSVREAGLDTEAIGTADPVKVVETMGRHTGWVAASTALARQREGDAPHLIYLPERPFVRQRFLADVERVHRERGHVLIAAAEGLADERGQFLAASQRPVEADPLGRPQFGGAGAVLCELVMTHLKIKARFDKPGTMQRVSGLLASEIDAEEAYQVGQAAVREALAGRGGTMMTLVREPGLVYRSTTGAVPLDRVVGDIRRVPEEFIAPSGHDVTPAYVDYIRPLVGPLPQYARLAPAARTSI</sequence>
<keyword evidence="5 6" id="KW-0460">Magnesium</keyword>
<dbReference type="AlphaFoldDB" id="A0A537IWX9"/>
<dbReference type="PIRSF" id="PIRSF036483">
    <property type="entry name" value="PFK_XF0274"/>
    <property type="match status" value="1"/>
</dbReference>
<dbReference type="Pfam" id="PF00365">
    <property type="entry name" value="PFK"/>
    <property type="match status" value="1"/>
</dbReference>
<reference evidence="8 9" key="1">
    <citation type="journal article" date="2019" name="Nat. Microbiol.">
        <title>Mediterranean grassland soil C-N compound turnover is dependent on rainfall and depth, and is mediated by genomically divergent microorganisms.</title>
        <authorList>
            <person name="Diamond S."/>
            <person name="Andeer P.F."/>
            <person name="Li Z."/>
            <person name="Crits-Christoph A."/>
            <person name="Burstein D."/>
            <person name="Anantharaman K."/>
            <person name="Lane K.R."/>
            <person name="Thomas B.C."/>
            <person name="Pan C."/>
            <person name="Northen T.R."/>
            <person name="Banfield J.F."/>
        </authorList>
    </citation>
    <scope>NUCLEOTIDE SEQUENCE [LARGE SCALE GENOMIC DNA]</scope>
    <source>
        <strain evidence="8">NP_8</strain>
    </source>
</reference>
<comment type="cofactor">
    <cofactor evidence="1 6">
        <name>Mg(2+)</name>
        <dbReference type="ChEBI" id="CHEBI:18420"/>
    </cofactor>
</comment>
<evidence type="ECO:0000313" key="8">
    <source>
        <dbReference type="EMBL" id="TMI75800.1"/>
    </source>
</evidence>
<keyword evidence="3 6" id="KW-0479">Metal-binding</keyword>
<evidence type="ECO:0000256" key="3">
    <source>
        <dbReference type="ARBA" id="ARBA00022723"/>
    </source>
</evidence>
<comment type="function">
    <text evidence="6">Catalyzes the phosphorylation of D-fructose 6-phosphate, the first committing step of glycolysis. Uses inorganic phosphate (PPi) as phosphoryl donor instead of ATP like common ATP-dependent phosphofructokinases (ATP-PFKs), which renders the reaction reversible, and can thus function both in glycolysis and gluconeogenesis. Consistently, PPi-PFK can replace the enzymes of both the forward (ATP-PFK) and reverse (fructose-bisphosphatase (FBPase)) reactions.</text>
</comment>
<feature type="binding site" evidence="6">
    <location>
        <begin position="135"/>
        <end position="137"/>
    </location>
    <ligand>
        <name>substrate</name>
    </ligand>
</feature>
<dbReference type="GO" id="GO:0047334">
    <property type="term" value="F:diphosphate-fructose-6-phosphate 1-phosphotransferase activity"/>
    <property type="evidence" value="ECO:0007669"/>
    <property type="project" value="UniProtKB-EC"/>
</dbReference>
<dbReference type="SUPFAM" id="SSF53784">
    <property type="entry name" value="Phosphofructokinase"/>
    <property type="match status" value="1"/>
</dbReference>
<evidence type="ECO:0000256" key="2">
    <source>
        <dbReference type="ARBA" id="ARBA00022679"/>
    </source>
</evidence>
<dbReference type="InterPro" id="IPR050929">
    <property type="entry name" value="PFKA"/>
</dbReference>
<organism evidence="8 9">
    <name type="scientific">Candidatus Segetimicrobium genomatis</name>
    <dbReference type="NCBI Taxonomy" id="2569760"/>
    <lineage>
        <taxon>Bacteria</taxon>
        <taxon>Bacillati</taxon>
        <taxon>Candidatus Sysuimicrobiota</taxon>
        <taxon>Candidatus Sysuimicrobiia</taxon>
        <taxon>Candidatus Sysuimicrobiales</taxon>
        <taxon>Candidatus Segetimicrobiaceae</taxon>
        <taxon>Candidatus Segetimicrobium</taxon>
    </lineage>
</organism>
<comment type="pathway">
    <text evidence="6">Carbohydrate degradation; glycolysis; D-glyceraldehyde 3-phosphate and glycerone phosphate from D-glucose: step 3/4.</text>
</comment>
<dbReference type="Gene3D" id="3.40.50.450">
    <property type="match status" value="1"/>
</dbReference>
<feature type="binding site" evidence="6">
    <location>
        <position position="12"/>
    </location>
    <ligand>
        <name>diphosphate</name>
        <dbReference type="ChEBI" id="CHEBI:33019"/>
    </ligand>
</feature>
<feature type="site" description="Important for catalytic activity; stabilizes the transition state when the phosphoryl donor is PPi" evidence="6">
    <location>
        <position position="134"/>
    </location>
</feature>
<evidence type="ECO:0000256" key="5">
    <source>
        <dbReference type="ARBA" id="ARBA00022842"/>
    </source>
</evidence>
<proteinExistence type="inferred from homology"/>
<dbReference type="UniPathway" id="UPA00109">
    <property type="reaction ID" value="UER00182"/>
</dbReference>